<dbReference type="EMBL" id="BNJK01000001">
    <property type="protein sequence ID" value="GHO96395.1"/>
    <property type="molecule type" value="Genomic_DNA"/>
</dbReference>
<evidence type="ECO:0000256" key="6">
    <source>
        <dbReference type="ARBA" id="ARBA00023136"/>
    </source>
</evidence>
<comment type="subcellular location">
    <subcellularLocation>
        <location evidence="1 7">Cell membrane</location>
        <topology evidence="1 7">Multi-pass membrane protein</topology>
    </subcellularLocation>
</comment>
<evidence type="ECO:0000256" key="5">
    <source>
        <dbReference type="ARBA" id="ARBA00022989"/>
    </source>
</evidence>
<feature type="transmembrane region" description="Helical" evidence="7">
    <location>
        <begin position="128"/>
        <end position="148"/>
    </location>
</feature>
<evidence type="ECO:0000256" key="3">
    <source>
        <dbReference type="ARBA" id="ARBA00022475"/>
    </source>
</evidence>
<feature type="transmembrane region" description="Helical" evidence="7">
    <location>
        <begin position="284"/>
        <end position="306"/>
    </location>
</feature>
<keyword evidence="5 7" id="KW-1133">Transmembrane helix</keyword>
<dbReference type="AlphaFoldDB" id="A0A8J3IQ07"/>
<evidence type="ECO:0000313" key="10">
    <source>
        <dbReference type="Proteomes" id="UP000597444"/>
    </source>
</evidence>
<keyword evidence="10" id="KW-1185">Reference proteome</keyword>
<dbReference type="PANTHER" id="PTHR30193:SF37">
    <property type="entry name" value="INNER MEMBRANE ABC TRANSPORTER PERMEASE PROTEIN YCJO"/>
    <property type="match status" value="1"/>
</dbReference>
<evidence type="ECO:0000256" key="7">
    <source>
        <dbReference type="RuleBase" id="RU363032"/>
    </source>
</evidence>
<dbReference type="InterPro" id="IPR000515">
    <property type="entry name" value="MetI-like"/>
</dbReference>
<dbReference type="RefSeq" id="WP_220207024.1">
    <property type="nucleotide sequence ID" value="NZ_BNJK01000001.1"/>
</dbReference>
<dbReference type="PROSITE" id="PS50928">
    <property type="entry name" value="ABC_TM1"/>
    <property type="match status" value="1"/>
</dbReference>
<dbReference type="InterPro" id="IPR035906">
    <property type="entry name" value="MetI-like_sf"/>
</dbReference>
<evidence type="ECO:0000256" key="4">
    <source>
        <dbReference type="ARBA" id="ARBA00022692"/>
    </source>
</evidence>
<comment type="similarity">
    <text evidence="7">Belongs to the binding-protein-dependent transport system permease family.</text>
</comment>
<comment type="caution">
    <text evidence="9">The sequence shown here is derived from an EMBL/GenBank/DDBJ whole genome shotgun (WGS) entry which is preliminary data.</text>
</comment>
<dbReference type="CDD" id="cd06261">
    <property type="entry name" value="TM_PBP2"/>
    <property type="match status" value="1"/>
</dbReference>
<dbReference type="PANTHER" id="PTHR30193">
    <property type="entry name" value="ABC TRANSPORTER PERMEASE PROTEIN"/>
    <property type="match status" value="1"/>
</dbReference>
<evidence type="ECO:0000313" key="9">
    <source>
        <dbReference type="EMBL" id="GHO96395.1"/>
    </source>
</evidence>
<protein>
    <submittedName>
        <fullName evidence="9">Sugar ABC transporter permease</fullName>
    </submittedName>
</protein>
<feature type="transmembrane region" description="Helical" evidence="7">
    <location>
        <begin position="191"/>
        <end position="211"/>
    </location>
</feature>
<dbReference type="InterPro" id="IPR051393">
    <property type="entry name" value="ABC_transporter_permease"/>
</dbReference>
<keyword evidence="3" id="KW-1003">Cell membrane</keyword>
<dbReference type="Gene3D" id="1.10.3720.10">
    <property type="entry name" value="MetI-like"/>
    <property type="match status" value="1"/>
</dbReference>
<reference evidence="9" key="1">
    <citation type="submission" date="2020-10" db="EMBL/GenBank/DDBJ databases">
        <title>Taxonomic study of unclassified bacteria belonging to the class Ktedonobacteria.</title>
        <authorList>
            <person name="Yabe S."/>
            <person name="Wang C.M."/>
            <person name="Zheng Y."/>
            <person name="Sakai Y."/>
            <person name="Cavaletti L."/>
            <person name="Monciardini P."/>
            <person name="Donadio S."/>
        </authorList>
    </citation>
    <scope>NUCLEOTIDE SEQUENCE</scope>
    <source>
        <strain evidence="9">ID150040</strain>
    </source>
</reference>
<evidence type="ECO:0000256" key="2">
    <source>
        <dbReference type="ARBA" id="ARBA00022448"/>
    </source>
</evidence>
<feature type="transmembrane region" description="Helical" evidence="7">
    <location>
        <begin position="30"/>
        <end position="53"/>
    </location>
</feature>
<proteinExistence type="inferred from homology"/>
<evidence type="ECO:0000259" key="8">
    <source>
        <dbReference type="PROSITE" id="PS50928"/>
    </source>
</evidence>
<dbReference type="GO" id="GO:0005886">
    <property type="term" value="C:plasma membrane"/>
    <property type="evidence" value="ECO:0007669"/>
    <property type="project" value="UniProtKB-SubCell"/>
</dbReference>
<dbReference type="SUPFAM" id="SSF161098">
    <property type="entry name" value="MetI-like"/>
    <property type="match status" value="1"/>
</dbReference>
<feature type="transmembrane region" description="Helical" evidence="7">
    <location>
        <begin position="95"/>
        <end position="116"/>
    </location>
</feature>
<feature type="transmembrane region" description="Helical" evidence="7">
    <location>
        <begin position="232"/>
        <end position="252"/>
    </location>
</feature>
<accession>A0A8J3IQ07</accession>
<name>A0A8J3IQ07_9CHLR</name>
<sequence>MEQTTIVIEPLETREGTIPRKRRPRRLRQFRVQSLFLLPALVIFTAFVIYPLLGSLYYSLTDWDGLAPDLHFVGLANFQQLLSDPTVLTDLKNTLVFAAGVMVLQNGLALLFAIMLDGLLRRLTFLRVLFLIPAMLSALAIGYIWSYIYTPEFGFLNTFLGRIGLATWQQDWLGNAHLTLTSLILTNTWEWTGFSMVIFLAGLQAVPGELYEAANIDGTSGWQRFRHITFPLIAPSVTVNVVLTLIGSMKVFDLIFVMTNGGPGDASESLALRLYKEAFTLNHFGYGTAVGIVMSVLILALSVLNLRLLRKREVEL</sequence>
<keyword evidence="2 7" id="KW-0813">Transport</keyword>
<feature type="domain" description="ABC transmembrane type-1" evidence="8">
    <location>
        <begin position="91"/>
        <end position="305"/>
    </location>
</feature>
<dbReference type="Proteomes" id="UP000597444">
    <property type="component" value="Unassembled WGS sequence"/>
</dbReference>
<gene>
    <name evidence="9" type="primary">msmF</name>
    <name evidence="9" type="ORF">KSF_064430</name>
</gene>
<evidence type="ECO:0000256" key="1">
    <source>
        <dbReference type="ARBA" id="ARBA00004651"/>
    </source>
</evidence>
<dbReference type="GO" id="GO:0055085">
    <property type="term" value="P:transmembrane transport"/>
    <property type="evidence" value="ECO:0007669"/>
    <property type="project" value="InterPro"/>
</dbReference>
<dbReference type="Pfam" id="PF00528">
    <property type="entry name" value="BPD_transp_1"/>
    <property type="match status" value="1"/>
</dbReference>
<organism evidence="9 10">
    <name type="scientific">Reticulibacter mediterranei</name>
    <dbReference type="NCBI Taxonomy" id="2778369"/>
    <lineage>
        <taxon>Bacteria</taxon>
        <taxon>Bacillati</taxon>
        <taxon>Chloroflexota</taxon>
        <taxon>Ktedonobacteria</taxon>
        <taxon>Ktedonobacterales</taxon>
        <taxon>Reticulibacteraceae</taxon>
        <taxon>Reticulibacter</taxon>
    </lineage>
</organism>
<keyword evidence="4 7" id="KW-0812">Transmembrane</keyword>
<keyword evidence="6 7" id="KW-0472">Membrane</keyword>